<dbReference type="Proteomes" id="UP000306420">
    <property type="component" value="Unassembled WGS sequence"/>
</dbReference>
<protein>
    <submittedName>
        <fullName evidence="1">Uncharacterized protein</fullName>
    </submittedName>
</protein>
<dbReference type="EMBL" id="VBSP01000073">
    <property type="protein sequence ID" value="TLQ38564.1"/>
    <property type="molecule type" value="Genomic_DNA"/>
</dbReference>
<evidence type="ECO:0000313" key="1">
    <source>
        <dbReference type="EMBL" id="TLQ38564.1"/>
    </source>
</evidence>
<organism evidence="1 2">
    <name type="scientific">Ruoffia tabacinasalis</name>
    <dbReference type="NCBI Taxonomy" id="87458"/>
    <lineage>
        <taxon>Bacteria</taxon>
        <taxon>Bacillati</taxon>
        <taxon>Bacillota</taxon>
        <taxon>Bacilli</taxon>
        <taxon>Lactobacillales</taxon>
        <taxon>Aerococcaceae</taxon>
        <taxon>Ruoffia</taxon>
    </lineage>
</organism>
<reference evidence="1 2" key="1">
    <citation type="submission" date="2019-05" db="EMBL/GenBank/DDBJ databases">
        <title>The metagenome of a microbial culture collection derived from dairy environment covers the genomic content of the human microbiome.</title>
        <authorList>
            <person name="Roder T."/>
            <person name="Wuthrich D."/>
            <person name="Sattari Z."/>
            <person name="Von Ah U."/>
            <person name="Bar C."/>
            <person name="Ronchi F."/>
            <person name="Macpherson A.J."/>
            <person name="Ganal-Vonarburg S.C."/>
            <person name="Bruggmann R."/>
            <person name="Vergeres G."/>
        </authorList>
    </citation>
    <scope>NUCLEOTIDE SEQUENCE [LARGE SCALE GENOMIC DNA]</scope>
    <source>
        <strain evidence="1 2">FAM 24227</strain>
    </source>
</reference>
<name>A0A5R9DQD3_9LACT</name>
<dbReference type="AlphaFoldDB" id="A0A5R9DQD3"/>
<dbReference type="RefSeq" id="WP_138405550.1">
    <property type="nucleotide sequence ID" value="NZ_VBSP01000073.1"/>
</dbReference>
<gene>
    <name evidence="1" type="ORF">FEZ33_11690</name>
</gene>
<accession>A0A5R9DQD3</accession>
<evidence type="ECO:0000313" key="2">
    <source>
        <dbReference type="Proteomes" id="UP000306420"/>
    </source>
</evidence>
<proteinExistence type="predicted"/>
<sequence>MEQLTYEGQANSNLACELGFQKRNVKSKAQLQNFYDQISRSNSAAGHILGLGTDQVMLMIEDAPEGEATVCQHLLEDLQRELQKQVDREPTVSGVKRQQRLINRYANILEAIEALPETSEDAEFEELTVSSVHD</sequence>
<comment type="caution">
    <text evidence="1">The sequence shown here is derived from an EMBL/GenBank/DDBJ whole genome shotgun (WGS) entry which is preliminary data.</text>
</comment>